<dbReference type="EMBL" id="MCOG01000303">
    <property type="protein sequence ID" value="ORY20081.1"/>
    <property type="molecule type" value="Genomic_DNA"/>
</dbReference>
<dbReference type="AlphaFoldDB" id="A0A1Y2AC50"/>
<evidence type="ECO:0000313" key="2">
    <source>
        <dbReference type="Proteomes" id="UP000193920"/>
    </source>
</evidence>
<name>A0A1Y2AC50_9FUNG</name>
<dbReference type="OrthoDB" id="10495608at2759"/>
<protein>
    <submittedName>
        <fullName evidence="1">Uncharacterized protein</fullName>
    </submittedName>
</protein>
<comment type="caution">
    <text evidence="1">The sequence shown here is derived from an EMBL/GenBank/DDBJ whole genome shotgun (WGS) entry which is preliminary data.</text>
</comment>
<keyword evidence="2" id="KW-1185">Reference proteome</keyword>
<sequence length="101" mass="12117">MIMNNEFHVSIGYRQMINQINEYLNVMARVFALNYKERKPSKQEFIVFKEEDLNHLEVLTNKSIFEPVGIYAEEFNEVNYMDNPDLPDFDQVNDLLLPYDY</sequence>
<proteinExistence type="predicted"/>
<dbReference type="Proteomes" id="UP000193920">
    <property type="component" value="Unassembled WGS sequence"/>
</dbReference>
<gene>
    <name evidence="1" type="ORF">LY90DRAFT_517082</name>
</gene>
<reference evidence="1 2" key="1">
    <citation type="submission" date="2016-08" db="EMBL/GenBank/DDBJ databases">
        <title>A Parts List for Fungal Cellulosomes Revealed by Comparative Genomics.</title>
        <authorList>
            <consortium name="DOE Joint Genome Institute"/>
            <person name="Haitjema C.H."/>
            <person name="Gilmore S.P."/>
            <person name="Henske J.K."/>
            <person name="Solomon K.V."/>
            <person name="De Groot R."/>
            <person name="Kuo A."/>
            <person name="Mondo S.J."/>
            <person name="Salamov A.A."/>
            <person name="Labutti K."/>
            <person name="Zhao Z."/>
            <person name="Chiniquy J."/>
            <person name="Barry K."/>
            <person name="Brewer H.M."/>
            <person name="Purvine S.O."/>
            <person name="Wright A.T."/>
            <person name="Boxma B."/>
            <person name="Van Alen T."/>
            <person name="Hackstein J.H."/>
            <person name="Baker S.E."/>
            <person name="Grigoriev I.V."/>
            <person name="O'Malley M.A."/>
        </authorList>
    </citation>
    <scope>NUCLEOTIDE SEQUENCE [LARGE SCALE GENOMIC DNA]</scope>
    <source>
        <strain evidence="1 2">G1</strain>
    </source>
</reference>
<accession>A0A1Y2AC50</accession>
<evidence type="ECO:0000313" key="1">
    <source>
        <dbReference type="EMBL" id="ORY20081.1"/>
    </source>
</evidence>
<organism evidence="1 2">
    <name type="scientific">Neocallimastix californiae</name>
    <dbReference type="NCBI Taxonomy" id="1754190"/>
    <lineage>
        <taxon>Eukaryota</taxon>
        <taxon>Fungi</taxon>
        <taxon>Fungi incertae sedis</taxon>
        <taxon>Chytridiomycota</taxon>
        <taxon>Chytridiomycota incertae sedis</taxon>
        <taxon>Neocallimastigomycetes</taxon>
        <taxon>Neocallimastigales</taxon>
        <taxon>Neocallimastigaceae</taxon>
        <taxon>Neocallimastix</taxon>
    </lineage>
</organism>